<reference evidence="3" key="1">
    <citation type="journal article" date="2019" name="Int. J. Syst. Evol. Microbiol.">
        <title>The Global Catalogue of Microorganisms (GCM) 10K type strain sequencing project: providing services to taxonomists for standard genome sequencing and annotation.</title>
        <authorList>
            <consortium name="The Broad Institute Genomics Platform"/>
            <consortium name="The Broad Institute Genome Sequencing Center for Infectious Disease"/>
            <person name="Wu L."/>
            <person name="Ma J."/>
        </authorList>
    </citation>
    <scope>NUCLEOTIDE SEQUENCE [LARGE SCALE GENOMIC DNA]</scope>
    <source>
        <strain evidence="3">CGMCC 4.5798</strain>
    </source>
</reference>
<gene>
    <name evidence="2" type="ORF">ACFPO9_17685</name>
</gene>
<organism evidence="2 3">
    <name type="scientific">Massilia aerilata</name>
    <dbReference type="NCBI Taxonomy" id="453817"/>
    <lineage>
        <taxon>Bacteria</taxon>
        <taxon>Pseudomonadati</taxon>
        <taxon>Pseudomonadota</taxon>
        <taxon>Betaproteobacteria</taxon>
        <taxon>Burkholderiales</taxon>
        <taxon>Oxalobacteraceae</taxon>
        <taxon>Telluria group</taxon>
        <taxon>Massilia</taxon>
    </lineage>
</organism>
<feature type="region of interest" description="Disordered" evidence="1">
    <location>
        <begin position="1"/>
        <end position="61"/>
    </location>
</feature>
<feature type="compositionally biased region" description="Basic and acidic residues" evidence="1">
    <location>
        <begin position="39"/>
        <end position="50"/>
    </location>
</feature>
<evidence type="ECO:0000256" key="1">
    <source>
        <dbReference type="SAM" id="MobiDB-lite"/>
    </source>
</evidence>
<dbReference type="Proteomes" id="UP001596086">
    <property type="component" value="Unassembled WGS sequence"/>
</dbReference>
<evidence type="ECO:0000313" key="3">
    <source>
        <dbReference type="Proteomes" id="UP001596086"/>
    </source>
</evidence>
<evidence type="ECO:0000313" key="2">
    <source>
        <dbReference type="EMBL" id="MFC5550352.1"/>
    </source>
</evidence>
<protein>
    <submittedName>
        <fullName evidence="2">Uncharacterized protein</fullName>
    </submittedName>
</protein>
<accession>A0ABW0S1N5</accession>
<keyword evidence="3" id="KW-1185">Reference proteome</keyword>
<name>A0ABW0S1N5_9BURK</name>
<sequence length="61" mass="7276">MSTRMYEAASKARLDREVERERHERELHDEQRAGLAVDEEFRNKDAREQRGAVNLRRPPGR</sequence>
<dbReference type="RefSeq" id="WP_379772819.1">
    <property type="nucleotide sequence ID" value="NZ_JBHSMZ010000015.1"/>
</dbReference>
<dbReference type="EMBL" id="JBHSMZ010000015">
    <property type="protein sequence ID" value="MFC5550352.1"/>
    <property type="molecule type" value="Genomic_DNA"/>
</dbReference>
<comment type="caution">
    <text evidence="2">The sequence shown here is derived from an EMBL/GenBank/DDBJ whole genome shotgun (WGS) entry which is preliminary data.</text>
</comment>
<feature type="compositionally biased region" description="Basic and acidic residues" evidence="1">
    <location>
        <begin position="10"/>
        <end position="32"/>
    </location>
</feature>
<proteinExistence type="predicted"/>